<sequence>MPALTLIDWAKRQGPDNKQAKIVELLSQTNEILDDMVFVEANQPTGHRTTIRTGLPEATWRLLNYGVPPSKSTTAQVTDTIGMLETYSEVDKDFADLNGQKNEFLLSESLAFLESMNQQMAETLIYGDTTVHPQRFTGLAARFNDSTAKNGVNIIDAGGIGSIWLVLWGGNTVHGIYPKGSKVGLQQEHKGQVTLEDGNKGKYEGYRTHFQWKNGLTVRDWRYVVRIANIDMAKLKKDPEAADTLDLPDLLIQAIEKSPNLALGRPAIYCNQQIRSWMRRQIKNSKNVNISMQEVAGKKVVTFDEIPVRRVDSILATESQVK</sequence>
<evidence type="ECO:0008006" key="3">
    <source>
        <dbReference type="Google" id="ProtNLM"/>
    </source>
</evidence>
<dbReference type="AlphaFoldDB" id="A0AA95K233"/>
<name>A0AA95K233_9GAMM</name>
<evidence type="ECO:0000313" key="2">
    <source>
        <dbReference type="Proteomes" id="UP001177597"/>
    </source>
</evidence>
<dbReference type="RefSeq" id="WP_280629968.1">
    <property type="nucleotide sequence ID" value="NZ_CP123498.1"/>
</dbReference>
<dbReference type="Proteomes" id="UP001177597">
    <property type="component" value="Chromosome"/>
</dbReference>
<protein>
    <recommendedName>
        <fullName evidence="3">Phage protein</fullName>
    </recommendedName>
</protein>
<accession>A0AA95K233</accession>
<proteinExistence type="predicted"/>
<dbReference type="NCBIfam" id="NF045672">
    <property type="entry name" value="MCP_gp7_epsi_15"/>
    <property type="match status" value="1"/>
</dbReference>
<gene>
    <name evidence="1" type="ORF">QE207_08060</name>
</gene>
<reference evidence="1" key="1">
    <citation type="submission" date="2023-04" db="EMBL/GenBank/DDBJ databases">
        <title>Genome dynamics across the evolutionary transition to endosymbiosis.</title>
        <authorList>
            <person name="Siozios S."/>
            <person name="Nadal-Jimenez P."/>
            <person name="Azagi T."/>
            <person name="Sprong H."/>
            <person name="Frost C.L."/>
            <person name="Parratt S.R."/>
            <person name="Taylor G."/>
            <person name="Brettell L."/>
            <person name="Lew K.C."/>
            <person name="Croft L."/>
            <person name="King K.C."/>
            <person name="Brockhurst M.A."/>
            <person name="Hypsa V."/>
            <person name="Novakova E."/>
            <person name="Darby A.C."/>
            <person name="Hurst G.D.D."/>
        </authorList>
    </citation>
    <scope>NUCLEOTIDE SEQUENCE</scope>
    <source>
        <strain evidence="1">AIh</strain>
    </source>
</reference>
<dbReference type="InterPro" id="IPR048813">
    <property type="entry name" value="GP7-like"/>
</dbReference>
<organism evidence="1 2">
    <name type="scientific">Arsenophonus nasoniae</name>
    <name type="common">son-killer infecting Nasonia vitripennis</name>
    <dbReference type="NCBI Taxonomy" id="638"/>
    <lineage>
        <taxon>Bacteria</taxon>
        <taxon>Pseudomonadati</taxon>
        <taxon>Pseudomonadota</taxon>
        <taxon>Gammaproteobacteria</taxon>
        <taxon>Enterobacterales</taxon>
        <taxon>Morganellaceae</taxon>
        <taxon>Arsenophonus</taxon>
    </lineage>
</organism>
<dbReference type="EMBL" id="CP123498">
    <property type="protein sequence ID" value="WGL96481.1"/>
    <property type="molecule type" value="Genomic_DNA"/>
</dbReference>
<evidence type="ECO:0000313" key="1">
    <source>
        <dbReference type="EMBL" id="WGL96481.1"/>
    </source>
</evidence>
<dbReference type="Pfam" id="PF20911">
    <property type="entry name" value="GP7"/>
    <property type="match status" value="1"/>
</dbReference>